<dbReference type="Gene3D" id="3.30.710.10">
    <property type="entry name" value="Potassium Channel Kv1.1, Chain A"/>
    <property type="match status" value="1"/>
</dbReference>
<dbReference type="Gene3D" id="2.60.210.10">
    <property type="entry name" value="Apoptosis, Tumor Necrosis Factor Receptor Associated Protein 2, Chain A"/>
    <property type="match status" value="1"/>
</dbReference>
<dbReference type="SMART" id="SM00225">
    <property type="entry name" value="BTB"/>
    <property type="match status" value="1"/>
</dbReference>
<organism evidence="3 4">
    <name type="scientific">Nephila pilipes</name>
    <name type="common">Giant wood spider</name>
    <name type="synonym">Nephila maculata</name>
    <dbReference type="NCBI Taxonomy" id="299642"/>
    <lineage>
        <taxon>Eukaryota</taxon>
        <taxon>Metazoa</taxon>
        <taxon>Ecdysozoa</taxon>
        <taxon>Arthropoda</taxon>
        <taxon>Chelicerata</taxon>
        <taxon>Arachnida</taxon>
        <taxon>Araneae</taxon>
        <taxon>Araneomorphae</taxon>
        <taxon>Entelegynae</taxon>
        <taxon>Araneoidea</taxon>
        <taxon>Nephilidae</taxon>
        <taxon>Nephila</taxon>
    </lineage>
</organism>
<dbReference type="AlphaFoldDB" id="A0A8X6MVE6"/>
<dbReference type="Proteomes" id="UP000887013">
    <property type="component" value="Unassembled WGS sequence"/>
</dbReference>
<sequence>MGKNCEYIIHWKIMNFSYLWHEKGDRLNSPLFSLNGLDETKWKLRLYPRGDTSGNYIACFLRREVDSSSIEYIGLEFELSLQSQDSLSLYQERFLFTESFMIDQAWGKHEMNKREDVFGAEKAKFLEDDTLTAYCRLRKCNELNVETVNLCARTIVKVEKGAFVWNIDQFSRLEPLQRRTLALRFNSEEHVATLELFLSGRCFEEVINIDISFHDPAIKYFTLKSFLLDGMGEELDCGHYEFVAEDLTEGTTFTLLITKKKLMEKKDIFLSKDELSLHCECAFTTGIIFEGIEKIHVGAPSVETKDRFGDGSETCSSDGLKRALKSIYDEGLFSDMELRTIHESFSVHRNILAARSPVFKAIFKDSSQEFIHIPDLDYDVVRQMILYLYTDSLGDLNWENALKLHIAADKYEIATLKKKCASLVKEKLRTDNVCEILLLVDMFHGKDLKRDVQDYVLKHDREIFNSKDWKSLMETNSKLAAETMFLKYFKE</sequence>
<comment type="caution">
    <text evidence="3">The sequence shown here is derived from an EMBL/GenBank/DDBJ whole genome shotgun (WGS) entry which is preliminary data.</text>
</comment>
<dbReference type="Gene3D" id="1.25.40.420">
    <property type="match status" value="1"/>
</dbReference>
<evidence type="ECO:0000313" key="4">
    <source>
        <dbReference type="Proteomes" id="UP000887013"/>
    </source>
</evidence>
<accession>A0A8X6MVE6</accession>
<feature type="domain" description="MATH" evidence="2">
    <location>
        <begin position="6"/>
        <end position="137"/>
    </location>
</feature>
<protein>
    <submittedName>
        <fullName evidence="3">TD and POZ domain-containing protein 1-like</fullName>
    </submittedName>
</protein>
<dbReference type="EMBL" id="BMAW01051374">
    <property type="protein sequence ID" value="GFS80039.1"/>
    <property type="molecule type" value="Genomic_DNA"/>
</dbReference>
<dbReference type="InterPro" id="IPR011333">
    <property type="entry name" value="SKP1/BTB/POZ_sf"/>
</dbReference>
<dbReference type="SUPFAM" id="SSF49599">
    <property type="entry name" value="TRAF domain-like"/>
    <property type="match status" value="1"/>
</dbReference>
<dbReference type="GO" id="GO:0030163">
    <property type="term" value="P:protein catabolic process"/>
    <property type="evidence" value="ECO:0007669"/>
    <property type="project" value="UniProtKB-ARBA"/>
</dbReference>
<dbReference type="CDD" id="cd18186">
    <property type="entry name" value="BTB_POZ_ZBTB_KLHL-like"/>
    <property type="match status" value="1"/>
</dbReference>
<keyword evidence="4" id="KW-1185">Reference proteome</keyword>
<dbReference type="PROSITE" id="PS50097">
    <property type="entry name" value="BTB"/>
    <property type="match status" value="1"/>
</dbReference>
<dbReference type="Pfam" id="PF00651">
    <property type="entry name" value="BTB"/>
    <property type="match status" value="1"/>
</dbReference>
<dbReference type="PANTHER" id="PTHR24413">
    <property type="entry name" value="SPECKLE-TYPE POZ PROTEIN"/>
    <property type="match status" value="1"/>
</dbReference>
<evidence type="ECO:0000259" key="2">
    <source>
        <dbReference type="PROSITE" id="PS50144"/>
    </source>
</evidence>
<dbReference type="InterPro" id="IPR002083">
    <property type="entry name" value="MATH/TRAF_dom"/>
</dbReference>
<evidence type="ECO:0000313" key="3">
    <source>
        <dbReference type="EMBL" id="GFS80039.1"/>
    </source>
</evidence>
<dbReference type="SUPFAM" id="SSF54695">
    <property type="entry name" value="POZ domain"/>
    <property type="match status" value="1"/>
</dbReference>
<dbReference type="CDD" id="cd00121">
    <property type="entry name" value="MATH"/>
    <property type="match status" value="1"/>
</dbReference>
<gene>
    <name evidence="3" type="primary">Gm9125</name>
    <name evidence="3" type="ORF">NPIL_383941</name>
</gene>
<evidence type="ECO:0000259" key="1">
    <source>
        <dbReference type="PROSITE" id="PS50097"/>
    </source>
</evidence>
<feature type="domain" description="BTB" evidence="1">
    <location>
        <begin position="334"/>
        <end position="393"/>
    </location>
</feature>
<dbReference type="InterPro" id="IPR008974">
    <property type="entry name" value="TRAF-like"/>
</dbReference>
<proteinExistence type="predicted"/>
<reference evidence="3" key="1">
    <citation type="submission" date="2020-08" db="EMBL/GenBank/DDBJ databases">
        <title>Multicomponent nature underlies the extraordinary mechanical properties of spider dragline silk.</title>
        <authorList>
            <person name="Kono N."/>
            <person name="Nakamura H."/>
            <person name="Mori M."/>
            <person name="Yoshida Y."/>
            <person name="Ohtoshi R."/>
            <person name="Malay A.D."/>
            <person name="Moran D.A.P."/>
            <person name="Tomita M."/>
            <person name="Numata K."/>
            <person name="Arakawa K."/>
        </authorList>
    </citation>
    <scope>NUCLEOTIDE SEQUENCE</scope>
</reference>
<dbReference type="OrthoDB" id="6359816at2759"/>
<dbReference type="PROSITE" id="PS50144">
    <property type="entry name" value="MATH"/>
    <property type="match status" value="1"/>
</dbReference>
<dbReference type="Pfam" id="PF22486">
    <property type="entry name" value="MATH_2"/>
    <property type="match status" value="1"/>
</dbReference>
<dbReference type="InterPro" id="IPR000210">
    <property type="entry name" value="BTB/POZ_dom"/>
</dbReference>
<name>A0A8X6MVE6_NEPPI</name>